<dbReference type="AlphaFoldDB" id="A0AAJ0U209"/>
<organism evidence="1 2">
    <name type="scientific">Halochromatium glycolicum</name>
    <dbReference type="NCBI Taxonomy" id="85075"/>
    <lineage>
        <taxon>Bacteria</taxon>
        <taxon>Pseudomonadati</taxon>
        <taxon>Pseudomonadota</taxon>
        <taxon>Gammaproteobacteria</taxon>
        <taxon>Chromatiales</taxon>
        <taxon>Chromatiaceae</taxon>
        <taxon>Halochromatium</taxon>
    </lineage>
</organism>
<sequence>MGESLLIKKQHQQLITGHEKQRKPQKLDLSMHWLGFAKIRAVDAQRHFQATNCLTCSLDIR</sequence>
<protein>
    <submittedName>
        <fullName evidence="1">Uncharacterized protein</fullName>
    </submittedName>
</protein>
<dbReference type="EMBL" id="NRSJ01000005">
    <property type="protein sequence ID" value="MBK1703826.1"/>
    <property type="molecule type" value="Genomic_DNA"/>
</dbReference>
<accession>A0AAJ0U209</accession>
<keyword evidence="2" id="KW-1185">Reference proteome</keyword>
<comment type="caution">
    <text evidence="1">The sequence shown here is derived from an EMBL/GenBank/DDBJ whole genome shotgun (WGS) entry which is preliminary data.</text>
</comment>
<name>A0AAJ0U209_9GAMM</name>
<reference evidence="1" key="1">
    <citation type="submission" date="2017-08" db="EMBL/GenBank/DDBJ databases">
        <authorList>
            <person name="Imhoff J.F."/>
            <person name="Rahn T."/>
            <person name="Kuenzel S."/>
            <person name="Neulinger S.C."/>
        </authorList>
    </citation>
    <scope>NUCLEOTIDE SEQUENCE</scope>
    <source>
        <strain evidence="1">DSM 11080</strain>
    </source>
</reference>
<dbReference type="Proteomes" id="UP001296776">
    <property type="component" value="Unassembled WGS sequence"/>
</dbReference>
<reference evidence="1" key="2">
    <citation type="journal article" date="2020" name="Microorganisms">
        <title>Osmotic Adaptation and Compatible Solute Biosynthesis of Phototrophic Bacteria as Revealed from Genome Analyses.</title>
        <authorList>
            <person name="Imhoff J.F."/>
            <person name="Rahn T."/>
            <person name="Kunzel S."/>
            <person name="Keller A."/>
            <person name="Neulinger S.C."/>
        </authorList>
    </citation>
    <scope>NUCLEOTIDE SEQUENCE</scope>
    <source>
        <strain evidence="1">DSM 11080</strain>
    </source>
</reference>
<gene>
    <name evidence="1" type="ORF">CKO40_04520</name>
</gene>
<evidence type="ECO:0000313" key="1">
    <source>
        <dbReference type="EMBL" id="MBK1703826.1"/>
    </source>
</evidence>
<evidence type="ECO:0000313" key="2">
    <source>
        <dbReference type="Proteomes" id="UP001296776"/>
    </source>
</evidence>
<proteinExistence type="predicted"/>